<dbReference type="InterPro" id="IPR005624">
    <property type="entry name" value="PduO/GlcC-like"/>
</dbReference>
<dbReference type="Pfam" id="PF03928">
    <property type="entry name" value="HbpS-like"/>
    <property type="match status" value="1"/>
</dbReference>
<dbReference type="AlphaFoldDB" id="Q3HW49"/>
<evidence type="ECO:0008006" key="2">
    <source>
        <dbReference type="Google" id="ProtNLM"/>
    </source>
</evidence>
<protein>
    <recommendedName>
        <fullName evidence="2">Heme-binding protein</fullName>
    </recommendedName>
</protein>
<name>Q3HW49_BURCE</name>
<organism evidence="1">
    <name type="scientific">Burkholderia cepacia</name>
    <name type="common">Pseudomonas cepacia</name>
    <dbReference type="NCBI Taxonomy" id="292"/>
    <lineage>
        <taxon>Bacteria</taxon>
        <taxon>Pseudomonadati</taxon>
        <taxon>Pseudomonadota</taxon>
        <taxon>Betaproteobacteria</taxon>
        <taxon>Burkholderiales</taxon>
        <taxon>Burkholderiaceae</taxon>
        <taxon>Burkholderia</taxon>
        <taxon>Burkholderia cepacia complex</taxon>
    </lineage>
</organism>
<dbReference type="EMBL" id="DQ191058">
    <property type="protein sequence ID" value="ABA33704.1"/>
    <property type="molecule type" value="Genomic_DNA"/>
</dbReference>
<dbReference type="PANTHER" id="PTHR34309:SF1">
    <property type="entry name" value="PROTEIN GLCG"/>
    <property type="match status" value="1"/>
</dbReference>
<dbReference type="SUPFAM" id="SSF143744">
    <property type="entry name" value="GlcG-like"/>
    <property type="match status" value="1"/>
</dbReference>
<proteinExistence type="predicted"/>
<reference evidence="1" key="1">
    <citation type="journal article" date="2007" name="Microbiol. Res.">
        <title>Detection and quantification of phnE gene from oil-contaminated soil samples by competitive quantitative PCR.</title>
        <authorList>
            <person name="Lui P."/>
            <person name="Zhang C.K."/>
        </authorList>
    </citation>
    <scope>NUCLEOTIDE SEQUENCE</scope>
</reference>
<dbReference type="InterPro" id="IPR052517">
    <property type="entry name" value="GlcG_carb_metab_protein"/>
</dbReference>
<dbReference type="InterPro" id="IPR038084">
    <property type="entry name" value="PduO/GlcC-like_sf"/>
</dbReference>
<dbReference type="Gene3D" id="3.30.450.150">
    <property type="entry name" value="Haem-degrading domain"/>
    <property type="match status" value="1"/>
</dbReference>
<dbReference type="PANTHER" id="PTHR34309">
    <property type="entry name" value="SLR1406 PROTEIN"/>
    <property type="match status" value="1"/>
</dbReference>
<evidence type="ECO:0000313" key="1">
    <source>
        <dbReference type="EMBL" id="ABA33704.1"/>
    </source>
</evidence>
<accession>Q3HW49</accession>
<sequence>MTHADSLLSVEARVINWGAGNRAVEAAALHAHRPPVCVNIPGVDVGGNLSAFLPTPGGPLLSIEIGIDKAYTPASFFFPTNRWREGLLSHSETVRPGIVRRPRFIAFGGDLPIVESGHRIGGIGVSGGTEEQDEHCAQAGLSLLGLTQT</sequence>